<dbReference type="AlphaFoldDB" id="A0A4C1W4I5"/>
<accession>A0A4C1W4I5</accession>
<sequence>MWRCSGGDSNIHVNAPARGTLGSYTNIALRYQIKSNQKKISLFRRLCAAAVSLLLGHIGRWSGREIARSALSLARSAQAERDNKSCIFVSSAADINSNVNAEIVGCRANVCTCHNVARAGLERRDCPECRDTTLPLQDKVVLQRPRRLGHTDAYALPRRPLVGDHQYDLPVAPFSWG</sequence>
<proteinExistence type="predicted"/>
<name>A0A4C1W4I5_EUMVA</name>
<dbReference type="EMBL" id="BGZK01000462">
    <property type="protein sequence ID" value="GBP45015.1"/>
    <property type="molecule type" value="Genomic_DNA"/>
</dbReference>
<comment type="caution">
    <text evidence="1">The sequence shown here is derived from an EMBL/GenBank/DDBJ whole genome shotgun (WGS) entry which is preliminary data.</text>
</comment>
<reference evidence="1 2" key="1">
    <citation type="journal article" date="2019" name="Commun. Biol.">
        <title>The bagworm genome reveals a unique fibroin gene that provides high tensile strength.</title>
        <authorList>
            <person name="Kono N."/>
            <person name="Nakamura H."/>
            <person name="Ohtoshi R."/>
            <person name="Tomita M."/>
            <person name="Numata K."/>
            <person name="Arakawa K."/>
        </authorList>
    </citation>
    <scope>NUCLEOTIDE SEQUENCE [LARGE SCALE GENOMIC DNA]</scope>
</reference>
<dbReference type="OrthoDB" id="1737200at2759"/>
<protein>
    <submittedName>
        <fullName evidence="1">Uncharacterized protein</fullName>
    </submittedName>
</protein>
<evidence type="ECO:0000313" key="2">
    <source>
        <dbReference type="Proteomes" id="UP000299102"/>
    </source>
</evidence>
<dbReference type="Proteomes" id="UP000299102">
    <property type="component" value="Unassembled WGS sequence"/>
</dbReference>
<evidence type="ECO:0000313" key="1">
    <source>
        <dbReference type="EMBL" id="GBP45015.1"/>
    </source>
</evidence>
<organism evidence="1 2">
    <name type="scientific">Eumeta variegata</name>
    <name type="common">Bagworm moth</name>
    <name type="synonym">Eumeta japonica</name>
    <dbReference type="NCBI Taxonomy" id="151549"/>
    <lineage>
        <taxon>Eukaryota</taxon>
        <taxon>Metazoa</taxon>
        <taxon>Ecdysozoa</taxon>
        <taxon>Arthropoda</taxon>
        <taxon>Hexapoda</taxon>
        <taxon>Insecta</taxon>
        <taxon>Pterygota</taxon>
        <taxon>Neoptera</taxon>
        <taxon>Endopterygota</taxon>
        <taxon>Lepidoptera</taxon>
        <taxon>Glossata</taxon>
        <taxon>Ditrysia</taxon>
        <taxon>Tineoidea</taxon>
        <taxon>Psychidae</taxon>
        <taxon>Oiketicinae</taxon>
        <taxon>Eumeta</taxon>
    </lineage>
</organism>
<gene>
    <name evidence="1" type="ORF">EVAR_33444_1</name>
</gene>
<keyword evidence="2" id="KW-1185">Reference proteome</keyword>